<gene>
    <name evidence="2" type="ORF">PGT21_015412</name>
</gene>
<dbReference type="AlphaFoldDB" id="A0A5B0Q5F0"/>
<feature type="coiled-coil region" evidence="1">
    <location>
        <begin position="77"/>
        <end position="104"/>
    </location>
</feature>
<evidence type="ECO:0000256" key="1">
    <source>
        <dbReference type="SAM" id="Coils"/>
    </source>
</evidence>
<protein>
    <submittedName>
        <fullName evidence="2">Uncharacterized protein</fullName>
    </submittedName>
</protein>
<name>A0A5B0Q5F0_PUCGR</name>
<dbReference type="OrthoDB" id="10294978at2759"/>
<organism evidence="2 3">
    <name type="scientific">Puccinia graminis f. sp. tritici</name>
    <dbReference type="NCBI Taxonomy" id="56615"/>
    <lineage>
        <taxon>Eukaryota</taxon>
        <taxon>Fungi</taxon>
        <taxon>Dikarya</taxon>
        <taxon>Basidiomycota</taxon>
        <taxon>Pucciniomycotina</taxon>
        <taxon>Pucciniomycetes</taxon>
        <taxon>Pucciniales</taxon>
        <taxon>Pucciniaceae</taxon>
        <taxon>Puccinia</taxon>
    </lineage>
</organism>
<sequence length="335" mass="38322">MVPRSLQIQLGSIYLSDPVITARPTEMKKIAYLQLTSGLFFISLWNVLQGIVAPSKLSDVSEAVSNSVSWALPAVPDKGTAADLEDLRRNIQRAKEQIHNAGLETSYQRYLDKLDSRVAMIHYLLLERYQPSLAPRHLKKQIFGEGDRRFTIGKSSEDGQGMMIAMRGSREPGAVRVVLGRGSGFQTHGQIVLSKLSRLLRSNPSNILGKEIWADRKIHQFRKSVFLAIRLIIKHDLVKNHRLHPLFQDQTIARLLWRCGLIDDEIRPPRRPSAIPVLFSDPFWYQIVKGFKTKTFQEATRHELLRLDDKILLERPGKQEEQIQTTSYLHGKSRF</sequence>
<keyword evidence="3" id="KW-1185">Reference proteome</keyword>
<evidence type="ECO:0000313" key="2">
    <source>
        <dbReference type="EMBL" id="KAA1108525.1"/>
    </source>
</evidence>
<reference evidence="2 3" key="1">
    <citation type="submission" date="2019-05" db="EMBL/GenBank/DDBJ databases">
        <title>Emergence of the Ug99 lineage of the wheat stem rust pathogen through somatic hybridization.</title>
        <authorList>
            <person name="Li F."/>
            <person name="Upadhyaya N.M."/>
            <person name="Sperschneider J."/>
            <person name="Matny O."/>
            <person name="Nguyen-Phuc H."/>
            <person name="Mago R."/>
            <person name="Raley C."/>
            <person name="Miller M.E."/>
            <person name="Silverstein K.A.T."/>
            <person name="Henningsen E."/>
            <person name="Hirsch C.D."/>
            <person name="Visser B."/>
            <person name="Pretorius Z.A."/>
            <person name="Steffenson B.J."/>
            <person name="Schwessinger B."/>
            <person name="Dodds P.N."/>
            <person name="Figueroa M."/>
        </authorList>
    </citation>
    <scope>NUCLEOTIDE SEQUENCE [LARGE SCALE GENOMIC DNA]</scope>
    <source>
        <strain evidence="2">21-0</strain>
    </source>
</reference>
<comment type="caution">
    <text evidence="2">The sequence shown here is derived from an EMBL/GenBank/DDBJ whole genome shotgun (WGS) entry which is preliminary data.</text>
</comment>
<dbReference type="Proteomes" id="UP000324748">
    <property type="component" value="Unassembled WGS sequence"/>
</dbReference>
<dbReference type="EMBL" id="VSWC01000028">
    <property type="protein sequence ID" value="KAA1108525.1"/>
    <property type="molecule type" value="Genomic_DNA"/>
</dbReference>
<proteinExistence type="predicted"/>
<keyword evidence="1" id="KW-0175">Coiled coil</keyword>
<accession>A0A5B0Q5F0</accession>
<evidence type="ECO:0000313" key="3">
    <source>
        <dbReference type="Proteomes" id="UP000324748"/>
    </source>
</evidence>